<reference evidence="2 3" key="1">
    <citation type="journal article" date="2021" name="BMC Genomics">
        <title>Datura genome reveals duplications of psychoactive alkaloid biosynthetic genes and high mutation rate following tissue culture.</title>
        <authorList>
            <person name="Rajewski A."/>
            <person name="Carter-House D."/>
            <person name="Stajich J."/>
            <person name="Litt A."/>
        </authorList>
    </citation>
    <scope>NUCLEOTIDE SEQUENCE [LARGE SCALE GENOMIC DNA]</scope>
    <source>
        <strain evidence="2">AR-01</strain>
    </source>
</reference>
<comment type="caution">
    <text evidence="2">The sequence shown here is derived from an EMBL/GenBank/DDBJ whole genome shotgun (WGS) entry which is preliminary data.</text>
</comment>
<feature type="region of interest" description="Disordered" evidence="1">
    <location>
        <begin position="1"/>
        <end position="48"/>
    </location>
</feature>
<organism evidence="2 3">
    <name type="scientific">Datura stramonium</name>
    <name type="common">Jimsonweed</name>
    <name type="synonym">Common thornapple</name>
    <dbReference type="NCBI Taxonomy" id="4076"/>
    <lineage>
        <taxon>Eukaryota</taxon>
        <taxon>Viridiplantae</taxon>
        <taxon>Streptophyta</taxon>
        <taxon>Embryophyta</taxon>
        <taxon>Tracheophyta</taxon>
        <taxon>Spermatophyta</taxon>
        <taxon>Magnoliopsida</taxon>
        <taxon>eudicotyledons</taxon>
        <taxon>Gunneridae</taxon>
        <taxon>Pentapetalae</taxon>
        <taxon>asterids</taxon>
        <taxon>lamiids</taxon>
        <taxon>Solanales</taxon>
        <taxon>Solanaceae</taxon>
        <taxon>Solanoideae</taxon>
        <taxon>Datureae</taxon>
        <taxon>Datura</taxon>
    </lineage>
</organism>
<feature type="compositionally biased region" description="Basic and acidic residues" evidence="1">
    <location>
        <begin position="32"/>
        <end position="44"/>
    </location>
</feature>
<gene>
    <name evidence="2" type="ORF">HAX54_032064</name>
</gene>
<evidence type="ECO:0000313" key="2">
    <source>
        <dbReference type="EMBL" id="MCD9644086.1"/>
    </source>
</evidence>
<evidence type="ECO:0000313" key="3">
    <source>
        <dbReference type="Proteomes" id="UP000823775"/>
    </source>
</evidence>
<protein>
    <submittedName>
        <fullName evidence="2">Uncharacterized protein</fullName>
    </submittedName>
</protein>
<proteinExistence type="predicted"/>
<feature type="compositionally biased region" description="Basic residues" evidence="1">
    <location>
        <begin position="1"/>
        <end position="10"/>
    </location>
</feature>
<feature type="compositionally biased region" description="Polar residues" evidence="1">
    <location>
        <begin position="163"/>
        <end position="185"/>
    </location>
</feature>
<name>A0ABS8VCJ7_DATST</name>
<dbReference type="EMBL" id="JACEIK010004072">
    <property type="protein sequence ID" value="MCD9644086.1"/>
    <property type="molecule type" value="Genomic_DNA"/>
</dbReference>
<dbReference type="Proteomes" id="UP000823775">
    <property type="component" value="Unassembled WGS sequence"/>
</dbReference>
<feature type="region of interest" description="Disordered" evidence="1">
    <location>
        <begin position="146"/>
        <end position="185"/>
    </location>
</feature>
<sequence>MARGRGRKNQTKIQLSEYKRNKLVRRSMPEGMEEREANNHRHEIPQTSETSSPILVTVLVATPPVSLSLIVSGFCTVGENHPEVGHDCGRQYKDAYVRNTQKGDSKYKEQHREMVQQWKPKAVENEPVDPARARVDQLDLQLDDFPSLQKDNTWQNVKHKSATKCSTNPQNRVSTGNGFSPLNPQ</sequence>
<evidence type="ECO:0000256" key="1">
    <source>
        <dbReference type="SAM" id="MobiDB-lite"/>
    </source>
</evidence>
<keyword evidence="3" id="KW-1185">Reference proteome</keyword>
<accession>A0ABS8VCJ7</accession>